<dbReference type="InterPro" id="IPR001753">
    <property type="entry name" value="Enoyl-CoA_hydra/iso"/>
</dbReference>
<organism evidence="4 5">
    <name type="scientific">Allorhizobium borbori</name>
    <dbReference type="NCBI Taxonomy" id="485907"/>
    <lineage>
        <taxon>Bacteria</taxon>
        <taxon>Pseudomonadati</taxon>
        <taxon>Pseudomonadota</taxon>
        <taxon>Alphaproteobacteria</taxon>
        <taxon>Hyphomicrobiales</taxon>
        <taxon>Rhizobiaceae</taxon>
        <taxon>Rhizobium/Agrobacterium group</taxon>
        <taxon>Allorhizobium</taxon>
    </lineage>
</organism>
<proteinExistence type="inferred from homology"/>
<dbReference type="Gene3D" id="3.90.226.10">
    <property type="entry name" value="2-enoyl-CoA Hydratase, Chain A, domain 1"/>
    <property type="match status" value="1"/>
</dbReference>
<evidence type="ECO:0000256" key="2">
    <source>
        <dbReference type="ARBA" id="ARBA00023239"/>
    </source>
</evidence>
<dbReference type="EC" id="4.2.1.-" evidence="4"/>
<dbReference type="PROSITE" id="PS00166">
    <property type="entry name" value="ENOYL_COA_HYDRATASE"/>
    <property type="match status" value="1"/>
</dbReference>
<dbReference type="AlphaFoldDB" id="A0A7W6K5B0"/>
<dbReference type="PANTHER" id="PTHR11941:SF54">
    <property type="entry name" value="ENOYL-COA HYDRATASE, MITOCHONDRIAL"/>
    <property type="match status" value="1"/>
</dbReference>
<comment type="similarity">
    <text evidence="1 3">Belongs to the enoyl-CoA hydratase/isomerase family.</text>
</comment>
<dbReference type="FunFam" id="3.90.226.10:FF:000009">
    <property type="entry name" value="Carnitinyl-CoA dehydratase"/>
    <property type="match status" value="1"/>
</dbReference>
<sequence length="267" mass="28355">MSVERKDTGHIAVLELNAPDSMNALTVEELRSLRRHLADCRDDDNIRCIIVTGTGEKAFSTGANLKATMPAETSFAAGVLKSREAEADLGGYTRLLDLNDLDLWKPVIAAINGYCLGGGLELALQCDLRIASETASFALPEVTVASVPAVGGVQYLLRALPAAHAMKLALTGGRIKADEALRIGLVSDVVPGDALLQTAFDLAAKIAANGPLAVQMVKKLALETAHMAPRDFVAHSNAGWGLLRDSADRIEGRRAFAEKRKPAYAGR</sequence>
<evidence type="ECO:0000313" key="4">
    <source>
        <dbReference type="EMBL" id="MBB4105498.1"/>
    </source>
</evidence>
<evidence type="ECO:0000313" key="5">
    <source>
        <dbReference type="Proteomes" id="UP000584824"/>
    </source>
</evidence>
<dbReference type="SUPFAM" id="SSF52096">
    <property type="entry name" value="ClpP/crotonase"/>
    <property type="match status" value="1"/>
</dbReference>
<dbReference type="EMBL" id="JACIDU010000022">
    <property type="protein sequence ID" value="MBB4105498.1"/>
    <property type="molecule type" value="Genomic_DNA"/>
</dbReference>
<dbReference type="InterPro" id="IPR029045">
    <property type="entry name" value="ClpP/crotonase-like_dom_sf"/>
</dbReference>
<name>A0A7W6K5B0_9HYPH</name>
<comment type="caution">
    <text evidence="4">The sequence shown here is derived from an EMBL/GenBank/DDBJ whole genome shotgun (WGS) entry which is preliminary data.</text>
</comment>
<protein>
    <submittedName>
        <fullName evidence="4">E-phenylitaconyl-CoA hydratase</fullName>
        <ecNumber evidence="4">4.2.1.-</ecNumber>
    </submittedName>
</protein>
<dbReference type="RefSeq" id="WP_062653166.1">
    <property type="nucleotide sequence ID" value="NZ_JACIDU010000022.1"/>
</dbReference>
<evidence type="ECO:0000256" key="1">
    <source>
        <dbReference type="ARBA" id="ARBA00005254"/>
    </source>
</evidence>
<dbReference type="Proteomes" id="UP000584824">
    <property type="component" value="Unassembled WGS sequence"/>
</dbReference>
<dbReference type="Gene3D" id="1.10.12.10">
    <property type="entry name" value="Lyase 2-enoyl-coa Hydratase, Chain A, domain 2"/>
    <property type="match status" value="1"/>
</dbReference>
<dbReference type="Pfam" id="PF00378">
    <property type="entry name" value="ECH_1"/>
    <property type="match status" value="1"/>
</dbReference>
<evidence type="ECO:0000256" key="3">
    <source>
        <dbReference type="RuleBase" id="RU003707"/>
    </source>
</evidence>
<gene>
    <name evidence="4" type="ORF">GGQ66_004085</name>
</gene>
<keyword evidence="2 4" id="KW-0456">Lyase</keyword>
<dbReference type="CDD" id="cd06558">
    <property type="entry name" value="crotonase-like"/>
    <property type="match status" value="1"/>
</dbReference>
<dbReference type="GO" id="GO:0006635">
    <property type="term" value="P:fatty acid beta-oxidation"/>
    <property type="evidence" value="ECO:0007669"/>
    <property type="project" value="TreeGrafter"/>
</dbReference>
<dbReference type="PANTHER" id="PTHR11941">
    <property type="entry name" value="ENOYL-COA HYDRATASE-RELATED"/>
    <property type="match status" value="1"/>
</dbReference>
<dbReference type="InterPro" id="IPR014748">
    <property type="entry name" value="Enoyl-CoA_hydra_C"/>
</dbReference>
<reference evidence="4 5" key="1">
    <citation type="submission" date="2020-08" db="EMBL/GenBank/DDBJ databases">
        <title>Genomic Encyclopedia of Type Strains, Phase IV (KMG-IV): sequencing the most valuable type-strain genomes for metagenomic binning, comparative biology and taxonomic classification.</title>
        <authorList>
            <person name="Goeker M."/>
        </authorList>
    </citation>
    <scope>NUCLEOTIDE SEQUENCE [LARGE SCALE GENOMIC DNA]</scope>
    <source>
        <strain evidence="4 5">DSM 26385</strain>
    </source>
</reference>
<dbReference type="GO" id="GO:0016829">
    <property type="term" value="F:lyase activity"/>
    <property type="evidence" value="ECO:0007669"/>
    <property type="project" value="UniProtKB-KW"/>
</dbReference>
<dbReference type="InterPro" id="IPR018376">
    <property type="entry name" value="Enoyl-CoA_hyd/isom_CS"/>
</dbReference>
<keyword evidence="5" id="KW-1185">Reference proteome</keyword>
<accession>A0A7W6K5B0</accession>